<protein>
    <submittedName>
        <fullName evidence="1">Cytochrome c-type protein napC</fullName>
    </submittedName>
</protein>
<evidence type="ECO:0000313" key="1">
    <source>
        <dbReference type="EMBL" id="GAM58509.1"/>
    </source>
</evidence>
<keyword evidence="2" id="KW-1185">Reference proteome</keyword>
<evidence type="ECO:0000313" key="2">
    <source>
        <dbReference type="Proteomes" id="UP000031671"/>
    </source>
</evidence>
<dbReference type="EMBL" id="BBRZ01000090">
    <property type="protein sequence ID" value="GAM58509.1"/>
    <property type="molecule type" value="Genomic_DNA"/>
</dbReference>
<dbReference type="SUPFAM" id="SSF48695">
    <property type="entry name" value="Multiheme cytochromes"/>
    <property type="match status" value="1"/>
</dbReference>
<organism evidence="1 2">
    <name type="scientific">Vibrio ishigakensis</name>
    <dbReference type="NCBI Taxonomy" id="1481914"/>
    <lineage>
        <taxon>Bacteria</taxon>
        <taxon>Pseudomonadati</taxon>
        <taxon>Pseudomonadota</taxon>
        <taxon>Gammaproteobacteria</taxon>
        <taxon>Vibrionales</taxon>
        <taxon>Vibrionaceae</taxon>
        <taxon>Vibrio</taxon>
    </lineage>
</organism>
<dbReference type="InterPro" id="IPR018588">
    <property type="entry name" value="Dihaem_cytochrome-c"/>
</dbReference>
<proteinExistence type="predicted"/>
<dbReference type="InterPro" id="IPR036280">
    <property type="entry name" value="Multihaem_cyt_sf"/>
</dbReference>
<dbReference type="Proteomes" id="UP000031671">
    <property type="component" value="Unassembled WGS sequence"/>
</dbReference>
<comment type="caution">
    <text evidence="1">The sequence shown here is derived from an EMBL/GenBank/DDBJ whole genome shotgun (WGS) entry which is preliminary data.</text>
</comment>
<dbReference type="AlphaFoldDB" id="A0A0B8P6F1"/>
<reference evidence="1 2" key="1">
    <citation type="submission" date="2015-01" db="EMBL/GenBank/DDBJ databases">
        <title>Vibrio sp. C1 JCM 19231 whole genome shotgun sequence.</title>
        <authorList>
            <person name="Sawabe T."/>
            <person name="Meirelles P."/>
            <person name="Feng G."/>
            <person name="Sayaka M."/>
            <person name="Hattori M."/>
            <person name="Ohkuma M."/>
        </authorList>
    </citation>
    <scope>NUCLEOTIDE SEQUENCE [LARGE SCALE GENOMIC DNA]</scope>
    <source>
        <strain evidence="2">JCM 19231</strain>
    </source>
</reference>
<sequence length="74" mass="8360">MIQGYEPIWERAAESYQVNCSTCHTQPAPAHFTANAWPGMFNGMSAFVNLDTDSEALVLKYLQKHSSDFSDEHH</sequence>
<name>A0A0B8P6F1_9VIBR</name>
<reference evidence="1 2" key="2">
    <citation type="submission" date="2015-01" db="EMBL/GenBank/DDBJ databases">
        <authorList>
            <consortium name="NBRP consortium"/>
            <person name="Sawabe T."/>
            <person name="Meirelles P."/>
            <person name="Feng G."/>
            <person name="Sayaka M."/>
            <person name="Hattori M."/>
            <person name="Ohkuma M."/>
        </authorList>
    </citation>
    <scope>NUCLEOTIDE SEQUENCE [LARGE SCALE GENOMIC DNA]</scope>
    <source>
        <strain evidence="2">JCM 19231</strain>
    </source>
</reference>
<accession>A0A0B8P6F1</accession>
<gene>
    <name evidence="1" type="ORF">JCM19231_139</name>
</gene>
<dbReference type="Pfam" id="PF09626">
    <property type="entry name" value="DHC"/>
    <property type="match status" value="1"/>
</dbReference>